<gene>
    <name evidence="1" type="ORF">E2C01_042896</name>
</gene>
<comment type="caution">
    <text evidence="1">The sequence shown here is derived from an EMBL/GenBank/DDBJ whole genome shotgun (WGS) entry which is preliminary data.</text>
</comment>
<protein>
    <submittedName>
        <fullName evidence="1">Uncharacterized protein</fullName>
    </submittedName>
</protein>
<keyword evidence="2" id="KW-1185">Reference proteome</keyword>
<dbReference type="EMBL" id="VSRR010008668">
    <property type="protein sequence ID" value="MPC49102.1"/>
    <property type="molecule type" value="Genomic_DNA"/>
</dbReference>
<dbReference type="AlphaFoldDB" id="A0A5B7FRG0"/>
<name>A0A5B7FRG0_PORTR</name>
<evidence type="ECO:0000313" key="1">
    <source>
        <dbReference type="EMBL" id="MPC49102.1"/>
    </source>
</evidence>
<organism evidence="1 2">
    <name type="scientific">Portunus trituberculatus</name>
    <name type="common">Swimming crab</name>
    <name type="synonym">Neptunus trituberculatus</name>
    <dbReference type="NCBI Taxonomy" id="210409"/>
    <lineage>
        <taxon>Eukaryota</taxon>
        <taxon>Metazoa</taxon>
        <taxon>Ecdysozoa</taxon>
        <taxon>Arthropoda</taxon>
        <taxon>Crustacea</taxon>
        <taxon>Multicrustacea</taxon>
        <taxon>Malacostraca</taxon>
        <taxon>Eumalacostraca</taxon>
        <taxon>Eucarida</taxon>
        <taxon>Decapoda</taxon>
        <taxon>Pleocyemata</taxon>
        <taxon>Brachyura</taxon>
        <taxon>Eubrachyura</taxon>
        <taxon>Portunoidea</taxon>
        <taxon>Portunidae</taxon>
        <taxon>Portuninae</taxon>
        <taxon>Portunus</taxon>
    </lineage>
</organism>
<sequence length="58" mass="5895">MFCALAIGCSVKSCIATGLQGINGPQLCCFLSLLGDLELTGTAGSGSLVSPLTCCWLR</sequence>
<accession>A0A5B7FRG0</accession>
<proteinExistence type="predicted"/>
<dbReference type="Proteomes" id="UP000324222">
    <property type="component" value="Unassembled WGS sequence"/>
</dbReference>
<reference evidence="1 2" key="1">
    <citation type="submission" date="2019-05" db="EMBL/GenBank/DDBJ databases">
        <title>Another draft genome of Portunus trituberculatus and its Hox gene families provides insights of decapod evolution.</title>
        <authorList>
            <person name="Jeong J.-H."/>
            <person name="Song I."/>
            <person name="Kim S."/>
            <person name="Choi T."/>
            <person name="Kim D."/>
            <person name="Ryu S."/>
            <person name="Kim W."/>
        </authorList>
    </citation>
    <scope>NUCLEOTIDE SEQUENCE [LARGE SCALE GENOMIC DNA]</scope>
    <source>
        <tissue evidence="1">Muscle</tissue>
    </source>
</reference>
<evidence type="ECO:0000313" key="2">
    <source>
        <dbReference type="Proteomes" id="UP000324222"/>
    </source>
</evidence>